<dbReference type="Proteomes" id="UP000308768">
    <property type="component" value="Unassembled WGS sequence"/>
</dbReference>
<comment type="caution">
    <text evidence="2">The sequence shown here is derived from an EMBL/GenBank/DDBJ whole genome shotgun (WGS) entry which is preliminary data.</text>
</comment>
<keyword evidence="3" id="KW-1185">Reference proteome</keyword>
<dbReference type="STRING" id="331657.A0A4U0XFZ3"/>
<keyword evidence="1" id="KW-0812">Transmembrane</keyword>
<feature type="transmembrane region" description="Helical" evidence="1">
    <location>
        <begin position="267"/>
        <end position="293"/>
    </location>
</feature>
<gene>
    <name evidence="2" type="ORF">B0A49_04175</name>
</gene>
<sequence>MSGIQGQLLGHLVRRGVEATTSHLSQSSNSNPAEAWEDLRYQVPSWGISLIWLTIVSSLLLLASIRYTLGEVVATLAMIESPSATAYTKIEIRDPGTTLEKEPLIDAEVALVKQAPVTNKIRTAIKHLHRVGGFRARWRGIAVGVIYHLSHGAISNFFGAMFTNNYRSGPPRPSIMGAAGSVITAILLSRLHMTWTHVMISEPSTKRWWRRIPALPTWKQVWLPAAVFAAAQQVTVIMPVILFQALALGDIDAAKVAADGKTKHACAIVVLKFIAVFALGAMTALCVLLPAAVTLTRIEASLLPEEEETIVPFDRTFNGKVVPTALGGTGTVGFVEAWRSFDRAARLRLIKLYVKIALIQITVAIVAMHVVALEIWGIMGDNLGVLIQAGRAQFEQDLRQAVAEKKGL</sequence>
<evidence type="ECO:0000313" key="3">
    <source>
        <dbReference type="Proteomes" id="UP000308768"/>
    </source>
</evidence>
<keyword evidence="1" id="KW-1133">Transmembrane helix</keyword>
<name>A0A4U0XFZ3_9PEZI</name>
<proteinExistence type="predicted"/>
<evidence type="ECO:0000256" key="1">
    <source>
        <dbReference type="SAM" id="Phobius"/>
    </source>
</evidence>
<feature type="transmembrane region" description="Helical" evidence="1">
    <location>
        <begin position="175"/>
        <end position="200"/>
    </location>
</feature>
<reference evidence="2 3" key="1">
    <citation type="submission" date="2017-03" db="EMBL/GenBank/DDBJ databases">
        <title>Genomes of endolithic fungi from Antarctica.</title>
        <authorList>
            <person name="Coleine C."/>
            <person name="Masonjones S."/>
            <person name="Stajich J.E."/>
        </authorList>
    </citation>
    <scope>NUCLEOTIDE SEQUENCE [LARGE SCALE GENOMIC DNA]</scope>
    <source>
        <strain evidence="2 3">CCFEE 5187</strain>
    </source>
</reference>
<accession>A0A4U0XFZ3</accession>
<feature type="transmembrane region" description="Helical" evidence="1">
    <location>
        <begin position="352"/>
        <end position="376"/>
    </location>
</feature>
<evidence type="ECO:0000313" key="2">
    <source>
        <dbReference type="EMBL" id="TKA75914.1"/>
    </source>
</evidence>
<protein>
    <submittedName>
        <fullName evidence="2">Uncharacterized protein</fullName>
    </submittedName>
</protein>
<dbReference type="OrthoDB" id="2896006at2759"/>
<feature type="transmembrane region" description="Helical" evidence="1">
    <location>
        <begin position="140"/>
        <end position="163"/>
    </location>
</feature>
<keyword evidence="1" id="KW-0472">Membrane</keyword>
<organism evidence="2 3">
    <name type="scientific">Cryomyces minteri</name>
    <dbReference type="NCBI Taxonomy" id="331657"/>
    <lineage>
        <taxon>Eukaryota</taxon>
        <taxon>Fungi</taxon>
        <taxon>Dikarya</taxon>
        <taxon>Ascomycota</taxon>
        <taxon>Pezizomycotina</taxon>
        <taxon>Dothideomycetes</taxon>
        <taxon>Dothideomycetes incertae sedis</taxon>
        <taxon>Cryomyces</taxon>
    </lineage>
</organism>
<feature type="transmembrane region" description="Helical" evidence="1">
    <location>
        <begin position="221"/>
        <end position="247"/>
    </location>
</feature>
<feature type="transmembrane region" description="Helical" evidence="1">
    <location>
        <begin position="46"/>
        <end position="69"/>
    </location>
</feature>
<dbReference type="AlphaFoldDB" id="A0A4U0XFZ3"/>
<dbReference type="EMBL" id="NAJN01000265">
    <property type="protein sequence ID" value="TKA75914.1"/>
    <property type="molecule type" value="Genomic_DNA"/>
</dbReference>